<dbReference type="SUPFAM" id="SSF102829">
    <property type="entry name" value="Cell division protein ZapA-like"/>
    <property type="match status" value="1"/>
</dbReference>
<reference evidence="1" key="1">
    <citation type="submission" date="2022-09" db="EMBL/GenBank/DDBJ databases">
        <authorList>
            <person name="Yuan C."/>
            <person name="Ke Z."/>
        </authorList>
    </citation>
    <scope>NUCLEOTIDE SEQUENCE</scope>
    <source>
        <strain evidence="1">LB-8</strain>
    </source>
</reference>
<evidence type="ECO:0000313" key="2">
    <source>
        <dbReference type="Proteomes" id="UP001155483"/>
    </source>
</evidence>
<dbReference type="RefSeq" id="WP_279295406.1">
    <property type="nucleotide sequence ID" value="NZ_JAOTIF010000001.1"/>
</dbReference>
<dbReference type="Proteomes" id="UP001155483">
    <property type="component" value="Unassembled WGS sequence"/>
</dbReference>
<organism evidence="1 2">
    <name type="scientific">Paraflavisolibacter caeni</name>
    <dbReference type="NCBI Taxonomy" id="2982496"/>
    <lineage>
        <taxon>Bacteria</taxon>
        <taxon>Pseudomonadati</taxon>
        <taxon>Bacteroidota</taxon>
        <taxon>Chitinophagia</taxon>
        <taxon>Chitinophagales</taxon>
        <taxon>Chitinophagaceae</taxon>
        <taxon>Paraflavisolibacter</taxon>
    </lineage>
</organism>
<reference evidence="1" key="2">
    <citation type="submission" date="2023-04" db="EMBL/GenBank/DDBJ databases">
        <title>Paracnuella aquatica gen. nov., sp. nov., a member of the family Chitinophagaceae isolated from a hot spring.</title>
        <authorList>
            <person name="Wang C."/>
        </authorList>
    </citation>
    <scope>NUCLEOTIDE SEQUENCE</scope>
    <source>
        <strain evidence="1">LB-8</strain>
    </source>
</reference>
<comment type="caution">
    <text evidence="1">The sequence shown here is derived from an EMBL/GenBank/DDBJ whole genome shotgun (WGS) entry which is preliminary data.</text>
</comment>
<name>A0A9X2XT64_9BACT</name>
<proteinExistence type="predicted"/>
<dbReference type="GO" id="GO:0051301">
    <property type="term" value="P:cell division"/>
    <property type="evidence" value="ECO:0007669"/>
    <property type="project" value="UniProtKB-KW"/>
</dbReference>
<dbReference type="EMBL" id="JAOTIF010000001">
    <property type="protein sequence ID" value="MCU7547962.1"/>
    <property type="molecule type" value="Genomic_DNA"/>
</dbReference>
<accession>A0A9X2XT64</accession>
<gene>
    <name evidence="1" type="ORF">OCK74_02500</name>
</gene>
<keyword evidence="1" id="KW-0131">Cell cycle</keyword>
<sequence length="98" mass="11324">MNNLIPTNLVIGDRTYRVKIHPKDEEVVRKTVKTINDKIVEYKTQFAGKDLQDYIAMVLVWFATEQNAAISNQVNLDNVSSRLQTLERMIDDALEDKE</sequence>
<dbReference type="InterPro" id="IPR007838">
    <property type="entry name" value="Cell_div_ZapA-like"/>
</dbReference>
<keyword evidence="2" id="KW-1185">Reference proteome</keyword>
<protein>
    <submittedName>
        <fullName evidence="1">Cell division protein ZapA</fullName>
    </submittedName>
</protein>
<dbReference type="AlphaFoldDB" id="A0A9X2XT64"/>
<keyword evidence="1" id="KW-0132">Cell division</keyword>
<dbReference type="InterPro" id="IPR036192">
    <property type="entry name" value="Cell_div_ZapA-like_sf"/>
</dbReference>
<evidence type="ECO:0000313" key="1">
    <source>
        <dbReference type="EMBL" id="MCU7547962.1"/>
    </source>
</evidence>
<dbReference type="Pfam" id="PF05164">
    <property type="entry name" value="ZapA"/>
    <property type="match status" value="1"/>
</dbReference>